<dbReference type="Proteomes" id="UP000494256">
    <property type="component" value="Unassembled WGS sequence"/>
</dbReference>
<organism evidence="2 4">
    <name type="scientific">Arctia plantaginis</name>
    <name type="common">Wood tiger moth</name>
    <name type="synonym">Phalaena plantaginis</name>
    <dbReference type="NCBI Taxonomy" id="874455"/>
    <lineage>
        <taxon>Eukaryota</taxon>
        <taxon>Metazoa</taxon>
        <taxon>Ecdysozoa</taxon>
        <taxon>Arthropoda</taxon>
        <taxon>Hexapoda</taxon>
        <taxon>Insecta</taxon>
        <taxon>Pterygota</taxon>
        <taxon>Neoptera</taxon>
        <taxon>Endopterygota</taxon>
        <taxon>Lepidoptera</taxon>
        <taxon>Glossata</taxon>
        <taxon>Ditrysia</taxon>
        <taxon>Noctuoidea</taxon>
        <taxon>Erebidae</taxon>
        <taxon>Arctiinae</taxon>
        <taxon>Arctia</taxon>
    </lineage>
</organism>
<keyword evidence="3" id="KW-1185">Reference proteome</keyword>
<accession>A0A8S0ZSF8</accession>
<evidence type="ECO:0000313" key="3">
    <source>
        <dbReference type="Proteomes" id="UP000494106"/>
    </source>
</evidence>
<protein>
    <submittedName>
        <fullName evidence="2">Uncharacterized protein</fullName>
    </submittedName>
</protein>
<dbReference type="AlphaFoldDB" id="A0A8S0ZSF8"/>
<name>A0A8S0ZSF8_ARCPL</name>
<comment type="caution">
    <text evidence="2">The sequence shown here is derived from an EMBL/GenBank/DDBJ whole genome shotgun (WGS) entry which is preliminary data.</text>
</comment>
<evidence type="ECO:0000313" key="4">
    <source>
        <dbReference type="Proteomes" id="UP000494256"/>
    </source>
</evidence>
<dbReference type="EMBL" id="CADEBD010000300">
    <property type="protein sequence ID" value="CAB3235811.1"/>
    <property type="molecule type" value="Genomic_DNA"/>
</dbReference>
<evidence type="ECO:0000313" key="1">
    <source>
        <dbReference type="EMBL" id="CAB3228724.1"/>
    </source>
</evidence>
<gene>
    <name evidence="1" type="ORF">APLA_LOCUS3753</name>
    <name evidence="2" type="ORF">APLA_LOCUS7100</name>
</gene>
<sequence>MYILNHRYSRRSTISAGDESCYATGDERLTARWSNKMDGVVESQLQLRTRLKVPGLQNATGSGSSSMLLMTS</sequence>
<dbReference type="Proteomes" id="UP000494106">
    <property type="component" value="Unassembled WGS sequence"/>
</dbReference>
<reference evidence="3 4" key="1">
    <citation type="submission" date="2020-04" db="EMBL/GenBank/DDBJ databases">
        <authorList>
            <person name="Wallbank WR R."/>
            <person name="Pardo Diaz C."/>
            <person name="Kozak K."/>
            <person name="Martin S."/>
            <person name="Jiggins C."/>
            <person name="Moest M."/>
            <person name="Warren A I."/>
            <person name="Byers J.R.P. K."/>
            <person name="Montejo-Kovacevich G."/>
            <person name="Yen C E."/>
        </authorList>
    </citation>
    <scope>NUCLEOTIDE SEQUENCE [LARGE SCALE GENOMIC DNA]</scope>
</reference>
<evidence type="ECO:0000313" key="2">
    <source>
        <dbReference type="EMBL" id="CAB3235811.1"/>
    </source>
</evidence>
<proteinExistence type="predicted"/>
<dbReference type="EMBL" id="CADEBC010000346">
    <property type="protein sequence ID" value="CAB3228724.1"/>
    <property type="molecule type" value="Genomic_DNA"/>
</dbReference>